<accession>A0A918M1Y4</accession>
<dbReference type="EMBL" id="BMSA01000053">
    <property type="protein sequence ID" value="GGT97443.1"/>
    <property type="molecule type" value="Genomic_DNA"/>
</dbReference>
<comment type="caution">
    <text evidence="2">The sequence shown here is derived from an EMBL/GenBank/DDBJ whole genome shotgun (WGS) entry which is preliminary data.</text>
</comment>
<proteinExistence type="predicted"/>
<organism evidence="2 3">
    <name type="scientific">Streptomyces phaeofaciens</name>
    <dbReference type="NCBI Taxonomy" id="68254"/>
    <lineage>
        <taxon>Bacteria</taxon>
        <taxon>Bacillati</taxon>
        <taxon>Actinomycetota</taxon>
        <taxon>Actinomycetes</taxon>
        <taxon>Kitasatosporales</taxon>
        <taxon>Streptomycetaceae</taxon>
        <taxon>Streptomyces</taxon>
    </lineage>
</organism>
<sequence>MADDPSYFVATTGPDGQSTEYVSSHPVDAALYILRADRQGLAHRVFAMDETRAREVSLAELAAPGAAPGFLVAEMWHNARVSWLRHHLRIPADAHPPRGPDWEGAAARWAAAFRAPLPEGIEEAVVLPEPAGRGWELLHERVDELLELLEHESQWRDPGRAFYPEWSARDYQQAWRQVKAHADSAPALETTADFFLTMALERDRRAAAVEGFLGFGHPGLEQWARAAYRYGDKDEDELIGRDGADGGFRDSREEAARLYAAFTAGGAALTDEERAWAARWPRKRDLGVRRDGEPEPEGAERELWQHIRARRAASEERQTAQNAAFAFLAAHHEEIIARAPASTGEAVVGQARRLVRAAFPSEQQARLEAARQLSVLDAVLDVPDALDRASFLSLQERQEMERWMALGRAEEALRALTWNEPVPSDEPATVPALAPVLLRIGPEGGPYRVTADPRQALSAWTQQHRPGPDTLFPANPVRIKESEGGGGWQERTARSLVEQVRAAISDPHEHWKVDRELAQWLLADAPEGLHPEEMGARWIRYLSEVPPRGPVLAWVSRLAEEADTLARIQRGAAEEQTALGWAGDFSGRRPAVYRPETELEEAARLAEADDADIEEVYLGPAADDLGARPASAPRAIILASATVGNTHYTHAEFTQPPRQAVVVYSASGFPAPYRLTDSQPVDTSVLFERLTSAQGRALAAAEGTGTAQRAALAAAGQAWSAARQAEERSDLQRELYELAEQVRSGELDADEYAQQAGGVWDGLFPLLEGRGPLEAGGARRWYAVRVADDDTAWSMLTADPLEAVAQWAQHDRPMQRYVILTGTAGSAESTGLPVGRVLSRALGEVEAVQEKRLGQVLADWLGEAQRDAAAHRGPGHDPVAWRQAGAAWALRVDHELLSLVTDHLDTPAWEAVETGDVETRAAVRAARAANAGSHATSEHQMRRHWSVLAGACVNTEEARPYARAALDRLVSLDPAAPKPAPGDQVGQYGAWLWYLSRELERGGLMDVFSQVASPAAGQVELPSALDALPKQLLAQPGAARQLLHAAERAVGYHVLEPLYDHYPTGVRQERAAATREACQAFFLESVAEAARGQAASRVHDLQARPQAVTGAGVPLAARPRRGLDAAQQAAVRAPSPPQSPTVR</sequence>
<gene>
    <name evidence="2" type="ORF">GCM10010226_88580</name>
</gene>
<evidence type="ECO:0000313" key="3">
    <source>
        <dbReference type="Proteomes" id="UP000646776"/>
    </source>
</evidence>
<dbReference type="AlphaFoldDB" id="A0A918M1Y4"/>
<evidence type="ECO:0000256" key="1">
    <source>
        <dbReference type="SAM" id="MobiDB-lite"/>
    </source>
</evidence>
<name>A0A918M1Y4_9ACTN</name>
<dbReference type="Proteomes" id="UP000646776">
    <property type="component" value="Unassembled WGS sequence"/>
</dbReference>
<reference evidence="2" key="1">
    <citation type="journal article" date="2014" name="Int. J. Syst. Evol. Microbiol.">
        <title>Complete genome sequence of Corynebacterium casei LMG S-19264T (=DSM 44701T), isolated from a smear-ripened cheese.</title>
        <authorList>
            <consortium name="US DOE Joint Genome Institute (JGI-PGF)"/>
            <person name="Walter F."/>
            <person name="Albersmeier A."/>
            <person name="Kalinowski J."/>
            <person name="Ruckert C."/>
        </authorList>
    </citation>
    <scope>NUCLEOTIDE SEQUENCE</scope>
    <source>
        <strain evidence="2">JCM 4125</strain>
    </source>
</reference>
<feature type="compositionally biased region" description="Pro residues" evidence="1">
    <location>
        <begin position="1134"/>
        <end position="1143"/>
    </location>
</feature>
<evidence type="ECO:0000313" key="2">
    <source>
        <dbReference type="EMBL" id="GGT97443.1"/>
    </source>
</evidence>
<protein>
    <submittedName>
        <fullName evidence="2">Uncharacterized protein</fullName>
    </submittedName>
</protein>
<reference evidence="2" key="2">
    <citation type="submission" date="2020-09" db="EMBL/GenBank/DDBJ databases">
        <authorList>
            <person name="Sun Q."/>
            <person name="Ohkuma M."/>
        </authorList>
    </citation>
    <scope>NUCLEOTIDE SEQUENCE</scope>
    <source>
        <strain evidence="2">JCM 4125</strain>
    </source>
</reference>
<keyword evidence="3" id="KW-1185">Reference proteome</keyword>
<dbReference type="RefSeq" id="WP_189718270.1">
    <property type="nucleotide sequence ID" value="NZ_BMSA01000053.1"/>
</dbReference>
<feature type="region of interest" description="Disordered" evidence="1">
    <location>
        <begin position="1110"/>
        <end position="1143"/>
    </location>
</feature>